<comment type="caution">
    <text evidence="1">The sequence shown here is derived from an EMBL/GenBank/DDBJ whole genome shotgun (WGS) entry which is preliminary data.</text>
</comment>
<keyword evidence="2" id="KW-1185">Reference proteome</keyword>
<sequence length="87" mass="10079">MFKNSIDLMPSECHRIAIHEIKYQQVSMLDDITRQKLMSSNQKLEWAPFGSSAAWDVKDYLKSMDILALFSTAVREFQLDPFVVVHS</sequence>
<gene>
    <name evidence="1" type="ORF">NPIL_28631</name>
</gene>
<proteinExistence type="predicted"/>
<dbReference type="Proteomes" id="UP000887013">
    <property type="component" value="Unassembled WGS sequence"/>
</dbReference>
<dbReference type="EMBL" id="BMAW01062964">
    <property type="protein sequence ID" value="GFT38115.1"/>
    <property type="molecule type" value="Genomic_DNA"/>
</dbReference>
<evidence type="ECO:0000313" key="1">
    <source>
        <dbReference type="EMBL" id="GFT38115.1"/>
    </source>
</evidence>
<dbReference type="AlphaFoldDB" id="A0A8X6NX59"/>
<name>A0A8X6NX59_NEPPI</name>
<evidence type="ECO:0000313" key="2">
    <source>
        <dbReference type="Proteomes" id="UP000887013"/>
    </source>
</evidence>
<organism evidence="1 2">
    <name type="scientific">Nephila pilipes</name>
    <name type="common">Giant wood spider</name>
    <name type="synonym">Nephila maculata</name>
    <dbReference type="NCBI Taxonomy" id="299642"/>
    <lineage>
        <taxon>Eukaryota</taxon>
        <taxon>Metazoa</taxon>
        <taxon>Ecdysozoa</taxon>
        <taxon>Arthropoda</taxon>
        <taxon>Chelicerata</taxon>
        <taxon>Arachnida</taxon>
        <taxon>Araneae</taxon>
        <taxon>Araneomorphae</taxon>
        <taxon>Entelegynae</taxon>
        <taxon>Araneoidea</taxon>
        <taxon>Nephilidae</taxon>
        <taxon>Nephila</taxon>
    </lineage>
</organism>
<reference evidence="1" key="1">
    <citation type="submission" date="2020-08" db="EMBL/GenBank/DDBJ databases">
        <title>Multicomponent nature underlies the extraordinary mechanical properties of spider dragline silk.</title>
        <authorList>
            <person name="Kono N."/>
            <person name="Nakamura H."/>
            <person name="Mori M."/>
            <person name="Yoshida Y."/>
            <person name="Ohtoshi R."/>
            <person name="Malay A.D."/>
            <person name="Moran D.A.P."/>
            <person name="Tomita M."/>
            <person name="Numata K."/>
            <person name="Arakawa K."/>
        </authorList>
    </citation>
    <scope>NUCLEOTIDE SEQUENCE</scope>
</reference>
<accession>A0A8X6NX59</accession>
<protein>
    <submittedName>
        <fullName evidence="1">Uncharacterized protein</fullName>
    </submittedName>
</protein>